<dbReference type="AlphaFoldDB" id="X1SDF0"/>
<dbReference type="GO" id="GO:0006099">
    <property type="term" value="P:tricarboxylic acid cycle"/>
    <property type="evidence" value="ECO:0007669"/>
    <property type="project" value="TreeGrafter"/>
</dbReference>
<accession>X1SDF0</accession>
<dbReference type="InterPro" id="IPR033847">
    <property type="entry name" value="Citrt_syn/SCS-alpha_CS"/>
</dbReference>
<dbReference type="Pfam" id="PF00549">
    <property type="entry name" value="Ligase_CoA"/>
    <property type="match status" value="1"/>
</dbReference>
<dbReference type="InterPro" id="IPR016102">
    <property type="entry name" value="Succinyl-CoA_synth-like"/>
</dbReference>
<proteinExistence type="predicted"/>
<dbReference type="InterPro" id="IPR017440">
    <property type="entry name" value="Cit_synth/succinyl-CoA_lig_AS"/>
</dbReference>
<organism evidence="3">
    <name type="scientific">marine sediment metagenome</name>
    <dbReference type="NCBI Taxonomy" id="412755"/>
    <lineage>
        <taxon>unclassified sequences</taxon>
        <taxon>metagenomes</taxon>
        <taxon>ecological metagenomes</taxon>
    </lineage>
</organism>
<evidence type="ECO:0000313" key="3">
    <source>
        <dbReference type="EMBL" id="GAI90963.1"/>
    </source>
</evidence>
<dbReference type="GO" id="GO:0004776">
    <property type="term" value="F:succinate-CoA ligase (GDP-forming) activity"/>
    <property type="evidence" value="ECO:0007669"/>
    <property type="project" value="TreeGrafter"/>
</dbReference>
<dbReference type="Gene3D" id="3.40.50.261">
    <property type="entry name" value="Succinyl-CoA synthetase domains"/>
    <property type="match status" value="1"/>
</dbReference>
<dbReference type="PROSITE" id="PS01216">
    <property type="entry name" value="SUCCINYL_COA_LIG_1"/>
    <property type="match status" value="1"/>
</dbReference>
<name>X1SDF0_9ZZZZ</name>
<dbReference type="GO" id="GO:0009361">
    <property type="term" value="C:succinate-CoA ligase complex (ADP-forming)"/>
    <property type="evidence" value="ECO:0007669"/>
    <property type="project" value="TreeGrafter"/>
</dbReference>
<dbReference type="PROSITE" id="PS00399">
    <property type="entry name" value="SUCCINYL_COA_LIG_2"/>
    <property type="match status" value="1"/>
</dbReference>
<dbReference type="EMBL" id="BARW01021701">
    <property type="protein sequence ID" value="GAI90963.1"/>
    <property type="molecule type" value="Genomic_DNA"/>
</dbReference>
<dbReference type="GO" id="GO:0000166">
    <property type="term" value="F:nucleotide binding"/>
    <property type="evidence" value="ECO:0007669"/>
    <property type="project" value="UniProtKB-KW"/>
</dbReference>
<dbReference type="PANTHER" id="PTHR11117">
    <property type="entry name" value="SUCCINYL-COA LIGASE SUBUNIT ALPHA"/>
    <property type="match status" value="1"/>
</dbReference>
<feature type="domain" description="ATP-citrate synthase/succinyl-CoA ligase C-terminal" evidence="2">
    <location>
        <begin position="7"/>
        <end position="125"/>
    </location>
</feature>
<dbReference type="SUPFAM" id="SSF52210">
    <property type="entry name" value="Succinyl-CoA synthetase domains"/>
    <property type="match status" value="1"/>
</dbReference>
<dbReference type="InterPro" id="IPR005811">
    <property type="entry name" value="SUCC_ACL_C"/>
</dbReference>
<feature type="non-terminal residue" evidence="3">
    <location>
        <position position="1"/>
    </location>
</feature>
<keyword evidence="1" id="KW-0547">Nucleotide-binding</keyword>
<sequence length="143" mass="14797">GNIGVASRSGTLTYEIVNSLTEKGIGQSTCVGLGGDPIIGTTFIDALDAFEKDPETKAIVLVGEIGGTAEEEAAEHITQHISKPVFAFIAGRTAPPGKRMGHAGAIIARGKGTAASKIKAFEKANVKVAKFPTDIADLVEQHI</sequence>
<dbReference type="GO" id="GO:0004775">
    <property type="term" value="F:succinate-CoA ligase (ADP-forming) activity"/>
    <property type="evidence" value="ECO:0007669"/>
    <property type="project" value="TreeGrafter"/>
</dbReference>
<evidence type="ECO:0000256" key="1">
    <source>
        <dbReference type="ARBA" id="ARBA00022741"/>
    </source>
</evidence>
<protein>
    <recommendedName>
        <fullName evidence="2">ATP-citrate synthase/succinyl-CoA ligase C-terminal domain-containing protein</fullName>
    </recommendedName>
</protein>
<evidence type="ECO:0000259" key="2">
    <source>
        <dbReference type="Pfam" id="PF00549"/>
    </source>
</evidence>
<reference evidence="3" key="1">
    <citation type="journal article" date="2014" name="Front. Microbiol.">
        <title>High frequency of phylogenetically diverse reductive dehalogenase-homologous genes in deep subseafloor sedimentary metagenomes.</title>
        <authorList>
            <person name="Kawai M."/>
            <person name="Futagami T."/>
            <person name="Toyoda A."/>
            <person name="Takaki Y."/>
            <person name="Nishi S."/>
            <person name="Hori S."/>
            <person name="Arai W."/>
            <person name="Tsubouchi T."/>
            <person name="Morono Y."/>
            <person name="Uchiyama I."/>
            <person name="Ito T."/>
            <person name="Fujiyama A."/>
            <person name="Inagaki F."/>
            <person name="Takami H."/>
        </authorList>
    </citation>
    <scope>NUCLEOTIDE SEQUENCE</scope>
    <source>
        <strain evidence="3">Expedition CK06-06</strain>
    </source>
</reference>
<dbReference type="PRINTS" id="PR01798">
    <property type="entry name" value="SCOASYNTHASE"/>
</dbReference>
<comment type="caution">
    <text evidence="3">The sequence shown here is derived from an EMBL/GenBank/DDBJ whole genome shotgun (WGS) entry which is preliminary data.</text>
</comment>
<gene>
    <name evidence="3" type="ORF">S12H4_36407</name>
</gene>
<dbReference type="PANTHER" id="PTHR11117:SF2">
    <property type="entry name" value="SUCCINATE--COA LIGASE [ADP_GDP-FORMING] SUBUNIT ALPHA, MITOCHONDRIAL"/>
    <property type="match status" value="1"/>
</dbReference>